<dbReference type="PANTHER" id="PTHR12304">
    <property type="entry name" value="INOSINE-URIDINE PREFERRING NUCLEOSIDE HYDROLASE"/>
    <property type="match status" value="1"/>
</dbReference>
<evidence type="ECO:0000313" key="5">
    <source>
        <dbReference type="Proteomes" id="UP000316213"/>
    </source>
</evidence>
<accession>A0A5C6A4L1</accession>
<gene>
    <name evidence="4" type="primary">rihB</name>
    <name evidence="4" type="ORF">Pla100_39180</name>
</gene>
<dbReference type="PROSITE" id="PS01247">
    <property type="entry name" value="IUNH"/>
    <property type="match status" value="1"/>
</dbReference>
<protein>
    <submittedName>
        <fullName evidence="4">Pyrimidine-specific ribonucleoside hydrolase RihB</fullName>
        <ecNumber evidence="4">3.2.2.8</ecNumber>
    </submittedName>
</protein>
<dbReference type="Pfam" id="PF01156">
    <property type="entry name" value="IU_nuc_hydro"/>
    <property type="match status" value="1"/>
</dbReference>
<dbReference type="CDD" id="cd00455">
    <property type="entry name" value="nuc_hydro"/>
    <property type="match status" value="1"/>
</dbReference>
<dbReference type="PANTHER" id="PTHR12304:SF4">
    <property type="entry name" value="URIDINE NUCLEOSIDASE"/>
    <property type="match status" value="1"/>
</dbReference>
<evidence type="ECO:0000259" key="3">
    <source>
        <dbReference type="Pfam" id="PF01156"/>
    </source>
</evidence>
<sequence>MTKKIILDCDPGIDDAVAITMALFDPRLDVVAITATAGTVDAAQANINTAGILAKLDPARYPRIGTAVPPTDAPVLDDSHLNGLDGLGGCHFPAATKQNDHPSDKVMADLIRQYPGEITLVCLGPLSNLARLARRDPGVLAMIDKVVISGGCVSHSGNATVTAEMNFFFDPSAAKEVFASPTTKSLMPLDVTDSITFGLDLIEKLPSASSRAGELLHQWLPYKFRVGHQKLGREVMPMQDAVTLISVVEPELFQWEEMAGDVEVSGTLTRGMTVFDRRLRPEWPMNMEVARRASVTDVRDAIIRGLRYAGQQSG</sequence>
<comment type="caution">
    <text evidence="4">The sequence shown here is derived from an EMBL/GenBank/DDBJ whole genome shotgun (WGS) entry which is preliminary data.</text>
</comment>
<dbReference type="AlphaFoldDB" id="A0A5C6A4L1"/>
<dbReference type="GO" id="GO:0006152">
    <property type="term" value="P:purine nucleoside catabolic process"/>
    <property type="evidence" value="ECO:0007669"/>
    <property type="project" value="TreeGrafter"/>
</dbReference>
<dbReference type="InterPro" id="IPR023186">
    <property type="entry name" value="IUNH"/>
</dbReference>
<evidence type="ECO:0000256" key="1">
    <source>
        <dbReference type="ARBA" id="ARBA00022801"/>
    </source>
</evidence>
<keyword evidence="5" id="KW-1185">Reference proteome</keyword>
<dbReference type="SUPFAM" id="SSF53590">
    <property type="entry name" value="Nucleoside hydrolase"/>
    <property type="match status" value="1"/>
</dbReference>
<evidence type="ECO:0000256" key="2">
    <source>
        <dbReference type="ARBA" id="ARBA00023295"/>
    </source>
</evidence>
<feature type="domain" description="Inosine/uridine-preferring nucleoside hydrolase" evidence="3">
    <location>
        <begin position="5"/>
        <end position="296"/>
    </location>
</feature>
<proteinExistence type="predicted"/>
<dbReference type="EC" id="3.2.2.8" evidence="4"/>
<keyword evidence="1 4" id="KW-0378">Hydrolase</keyword>
<dbReference type="InterPro" id="IPR036452">
    <property type="entry name" value="Ribo_hydro-like"/>
</dbReference>
<evidence type="ECO:0000313" key="4">
    <source>
        <dbReference type="EMBL" id="TWT94307.1"/>
    </source>
</evidence>
<dbReference type="GO" id="GO:0045437">
    <property type="term" value="F:uridine nucleosidase activity"/>
    <property type="evidence" value="ECO:0007669"/>
    <property type="project" value="UniProtKB-ARBA"/>
</dbReference>
<dbReference type="GO" id="GO:0005829">
    <property type="term" value="C:cytosol"/>
    <property type="evidence" value="ECO:0007669"/>
    <property type="project" value="TreeGrafter"/>
</dbReference>
<organism evidence="4 5">
    <name type="scientific">Neorhodopirellula pilleata</name>
    <dbReference type="NCBI Taxonomy" id="2714738"/>
    <lineage>
        <taxon>Bacteria</taxon>
        <taxon>Pseudomonadati</taxon>
        <taxon>Planctomycetota</taxon>
        <taxon>Planctomycetia</taxon>
        <taxon>Pirellulales</taxon>
        <taxon>Pirellulaceae</taxon>
        <taxon>Neorhodopirellula</taxon>
    </lineage>
</organism>
<dbReference type="InterPro" id="IPR001910">
    <property type="entry name" value="Inosine/uridine_hydrolase_dom"/>
</dbReference>
<dbReference type="OrthoDB" id="9797882at2"/>
<keyword evidence="2 4" id="KW-0326">Glycosidase</keyword>
<dbReference type="Proteomes" id="UP000316213">
    <property type="component" value="Unassembled WGS sequence"/>
</dbReference>
<dbReference type="EMBL" id="SJPM01000008">
    <property type="protein sequence ID" value="TWT94307.1"/>
    <property type="molecule type" value="Genomic_DNA"/>
</dbReference>
<dbReference type="GO" id="GO:0008477">
    <property type="term" value="F:purine nucleosidase activity"/>
    <property type="evidence" value="ECO:0007669"/>
    <property type="project" value="TreeGrafter"/>
</dbReference>
<name>A0A5C6A4L1_9BACT</name>
<dbReference type="RefSeq" id="WP_146579225.1">
    <property type="nucleotide sequence ID" value="NZ_SJPM01000008.1"/>
</dbReference>
<reference evidence="4 5" key="1">
    <citation type="submission" date="2019-02" db="EMBL/GenBank/DDBJ databases">
        <title>Deep-cultivation of Planctomycetes and their phenomic and genomic characterization uncovers novel biology.</title>
        <authorList>
            <person name="Wiegand S."/>
            <person name="Jogler M."/>
            <person name="Boedeker C."/>
            <person name="Pinto D."/>
            <person name="Vollmers J."/>
            <person name="Rivas-Marin E."/>
            <person name="Kohn T."/>
            <person name="Peeters S.H."/>
            <person name="Heuer A."/>
            <person name="Rast P."/>
            <person name="Oberbeckmann S."/>
            <person name="Bunk B."/>
            <person name="Jeske O."/>
            <person name="Meyerdierks A."/>
            <person name="Storesund J.E."/>
            <person name="Kallscheuer N."/>
            <person name="Luecker S."/>
            <person name="Lage O.M."/>
            <person name="Pohl T."/>
            <person name="Merkel B.J."/>
            <person name="Hornburger P."/>
            <person name="Mueller R.-W."/>
            <person name="Bruemmer F."/>
            <person name="Labrenz M."/>
            <person name="Spormann A.M."/>
            <person name="Op Den Camp H."/>
            <person name="Overmann J."/>
            <person name="Amann R."/>
            <person name="Jetten M.S.M."/>
            <person name="Mascher T."/>
            <person name="Medema M.H."/>
            <person name="Devos D.P."/>
            <person name="Kaster A.-K."/>
            <person name="Ovreas L."/>
            <person name="Rohde M."/>
            <person name="Galperin M.Y."/>
            <person name="Jogler C."/>
        </authorList>
    </citation>
    <scope>NUCLEOTIDE SEQUENCE [LARGE SCALE GENOMIC DNA]</scope>
    <source>
        <strain evidence="4 5">Pla100</strain>
    </source>
</reference>
<dbReference type="InterPro" id="IPR015910">
    <property type="entry name" value="I/U_nuclsd_hydro_CS"/>
</dbReference>
<dbReference type="Gene3D" id="3.90.245.10">
    <property type="entry name" value="Ribonucleoside hydrolase-like"/>
    <property type="match status" value="1"/>
</dbReference>